<evidence type="ECO:0000313" key="1">
    <source>
        <dbReference type="EMBL" id="SEA51206.1"/>
    </source>
</evidence>
<accession>A0A1H4BSR1</accession>
<dbReference type="EMBL" id="FNRA01000003">
    <property type="protein sequence ID" value="SEA51206.1"/>
    <property type="molecule type" value="Genomic_DNA"/>
</dbReference>
<dbReference type="Proteomes" id="UP000198850">
    <property type="component" value="Unassembled WGS sequence"/>
</dbReference>
<evidence type="ECO:0000313" key="2">
    <source>
        <dbReference type="Proteomes" id="UP000198850"/>
    </source>
</evidence>
<dbReference type="OrthoDB" id="772472at2"/>
<gene>
    <name evidence="1" type="ORF">SAMN05443550_103457</name>
</gene>
<sequence>MTESDFLVYCQNQVSGPLKDEDIILMLTAWGQISYNLGYNQALKEYNISKEEDPGPASFQP</sequence>
<reference evidence="1 2" key="1">
    <citation type="submission" date="2016-10" db="EMBL/GenBank/DDBJ databases">
        <authorList>
            <person name="de Groot N.N."/>
        </authorList>
    </citation>
    <scope>NUCLEOTIDE SEQUENCE [LARGE SCALE GENOMIC DNA]</scope>
    <source>
        <strain evidence="1 2">DSM 19033</strain>
    </source>
</reference>
<dbReference type="RefSeq" id="WP_139298289.1">
    <property type="nucleotide sequence ID" value="NZ_FNRA01000003.1"/>
</dbReference>
<organism evidence="1 2">
    <name type="scientific">Pedobacter hartonius</name>
    <dbReference type="NCBI Taxonomy" id="425514"/>
    <lineage>
        <taxon>Bacteria</taxon>
        <taxon>Pseudomonadati</taxon>
        <taxon>Bacteroidota</taxon>
        <taxon>Sphingobacteriia</taxon>
        <taxon>Sphingobacteriales</taxon>
        <taxon>Sphingobacteriaceae</taxon>
        <taxon>Pedobacter</taxon>
    </lineage>
</organism>
<keyword evidence="2" id="KW-1185">Reference proteome</keyword>
<proteinExistence type="predicted"/>
<name>A0A1H4BSR1_9SPHI</name>
<dbReference type="AlphaFoldDB" id="A0A1H4BSR1"/>
<protein>
    <submittedName>
        <fullName evidence="1">Uncharacterized protein</fullName>
    </submittedName>
</protein>